<protein>
    <submittedName>
        <fullName evidence="2">Uncharacterized protein</fullName>
    </submittedName>
</protein>
<evidence type="ECO:0000313" key="3">
    <source>
        <dbReference type="Proteomes" id="UP001250181"/>
    </source>
</evidence>
<dbReference type="EMBL" id="JAWCTQ010000007">
    <property type="protein sequence ID" value="MDT9682114.1"/>
    <property type="molecule type" value="Genomic_DNA"/>
</dbReference>
<organism evidence="2 3">
    <name type="scientific">Streptomyces tamarix</name>
    <dbReference type="NCBI Taxonomy" id="3078565"/>
    <lineage>
        <taxon>Bacteria</taxon>
        <taxon>Bacillati</taxon>
        <taxon>Actinomycetota</taxon>
        <taxon>Actinomycetes</taxon>
        <taxon>Kitasatosporales</taxon>
        <taxon>Streptomycetaceae</taxon>
        <taxon>Streptomyces</taxon>
    </lineage>
</organism>
<dbReference type="InterPro" id="IPR013783">
    <property type="entry name" value="Ig-like_fold"/>
</dbReference>
<accession>A0ABU3QI80</accession>
<comment type="caution">
    <text evidence="2">The sequence shown here is derived from an EMBL/GenBank/DDBJ whole genome shotgun (WGS) entry which is preliminary data.</text>
</comment>
<name>A0ABU3QI80_9ACTN</name>
<evidence type="ECO:0000256" key="1">
    <source>
        <dbReference type="SAM" id="SignalP"/>
    </source>
</evidence>
<evidence type="ECO:0000313" key="2">
    <source>
        <dbReference type="EMBL" id="MDT9682114.1"/>
    </source>
</evidence>
<gene>
    <name evidence="2" type="ORF">RND61_08505</name>
</gene>
<proteinExistence type="predicted"/>
<keyword evidence="1" id="KW-0732">Signal</keyword>
<dbReference type="RefSeq" id="WP_315877196.1">
    <property type="nucleotide sequence ID" value="NZ_JAWCTQ010000007.1"/>
</dbReference>
<feature type="chain" id="PRO_5047297960" evidence="1">
    <location>
        <begin position="32"/>
        <end position="389"/>
    </location>
</feature>
<keyword evidence="3" id="KW-1185">Reference proteome</keyword>
<feature type="signal peptide" evidence="1">
    <location>
        <begin position="1"/>
        <end position="31"/>
    </location>
</feature>
<dbReference type="Proteomes" id="UP001250181">
    <property type="component" value="Unassembled WGS sequence"/>
</dbReference>
<reference evidence="2 3" key="1">
    <citation type="submission" date="2023-09" db="EMBL/GenBank/DDBJ databases">
        <title>Streptomyces sp. nov.: A antagonism against Alternaria gaisen Producing Streptochlin, Isolated from Tamarix root soil.</title>
        <authorList>
            <person name="Chen Y."/>
        </authorList>
    </citation>
    <scope>NUCLEOTIDE SEQUENCE [LARGE SCALE GENOMIC DNA]</scope>
    <source>
        <strain evidence="2 3">TRM76323</strain>
    </source>
</reference>
<sequence>MNRRSVVRAASLAVVPLTVLATGLPSTAAPAADPRPDAPEFSISALAGDGTEDVSGVSARSAAGRAMAAQGLGVVRSASGASAVVDRSMAHQGITAAYGSSFVDLSWEAYAPQARYAVVRDGVRVADLEAGVTSFRDTQVEPGTDHDYRVLPVLPEKGEPDARAWGMKVSLPTSDSLTDMRREAVAQATAAAAAKTTTLSWITFIPQAKIDAPKTGCDYGSGYQFGGDNRTAFDWKSSRYRTALHANITWSTKKVAGHSSIGATKAYKKSTGKLVATKTASNKDMVAKKLGSGSNYVDLRMVTHATNPFCKGLGGVKGAINGAITIQLTQSGNWTIRSGKHRLMPNHHIYIYNGGKVTNVYTRKYANVACLIGSIACQEADLTGYRGKF</sequence>
<dbReference type="Gene3D" id="2.60.40.10">
    <property type="entry name" value="Immunoglobulins"/>
    <property type="match status" value="1"/>
</dbReference>